<comment type="similarity">
    <text evidence="1">Belongs to the ustYa family.</text>
</comment>
<keyword evidence="2" id="KW-1133">Transmembrane helix</keyword>
<dbReference type="GO" id="GO:0043386">
    <property type="term" value="P:mycotoxin biosynthetic process"/>
    <property type="evidence" value="ECO:0007669"/>
    <property type="project" value="InterPro"/>
</dbReference>
<evidence type="ECO:0000256" key="1">
    <source>
        <dbReference type="ARBA" id="ARBA00035112"/>
    </source>
</evidence>
<proteinExistence type="inferred from homology"/>
<keyword evidence="2" id="KW-0472">Membrane</keyword>
<keyword evidence="4" id="KW-1185">Reference proteome</keyword>
<dbReference type="InterPro" id="IPR021765">
    <property type="entry name" value="UstYa-like"/>
</dbReference>
<sequence length="250" mass="28156">MEYSATTSRIILSTLQPSESFRTPPASLICVYATPDTAEVGPIKFRDRLLDGRRVDDSCPSPMNSLAILVLLVAVKITGIAWFNRQALPGGFSYVGDDYPRRLPIRWPDQPFVQMPIHDSRRYQLETEAADAEWDASLPNDGILYLGEQCQPFSISMFHQIRCLNVLRKAISLVWSQNATMSELGPSRAEFEFAGHCLNYLRSMAFCRSDAFLDPLKGYPIPNGYPDTDVCFDWNVVYREALDSQARCAA</sequence>
<evidence type="ECO:0000256" key="2">
    <source>
        <dbReference type="SAM" id="Phobius"/>
    </source>
</evidence>
<organism evidence="3 4">
    <name type="scientific">Mycena chlorophos</name>
    <name type="common">Agaric fungus</name>
    <name type="synonym">Agaricus chlorophos</name>
    <dbReference type="NCBI Taxonomy" id="658473"/>
    <lineage>
        <taxon>Eukaryota</taxon>
        <taxon>Fungi</taxon>
        <taxon>Dikarya</taxon>
        <taxon>Basidiomycota</taxon>
        <taxon>Agaricomycotina</taxon>
        <taxon>Agaricomycetes</taxon>
        <taxon>Agaricomycetidae</taxon>
        <taxon>Agaricales</taxon>
        <taxon>Marasmiineae</taxon>
        <taxon>Mycenaceae</taxon>
        <taxon>Mycena</taxon>
    </lineage>
</organism>
<keyword evidence="2" id="KW-0812">Transmembrane</keyword>
<evidence type="ECO:0000313" key="4">
    <source>
        <dbReference type="Proteomes" id="UP000613580"/>
    </source>
</evidence>
<name>A0A8H6TJ78_MYCCL</name>
<feature type="transmembrane region" description="Helical" evidence="2">
    <location>
        <begin position="63"/>
        <end position="83"/>
    </location>
</feature>
<gene>
    <name evidence="3" type="ORF">HMN09_00337800</name>
</gene>
<reference evidence="3" key="1">
    <citation type="submission" date="2020-05" db="EMBL/GenBank/DDBJ databases">
        <title>Mycena genomes resolve the evolution of fungal bioluminescence.</title>
        <authorList>
            <person name="Tsai I.J."/>
        </authorList>
    </citation>
    <scope>NUCLEOTIDE SEQUENCE</scope>
    <source>
        <strain evidence="3">110903Hualien_Pintung</strain>
    </source>
</reference>
<evidence type="ECO:0000313" key="3">
    <source>
        <dbReference type="EMBL" id="KAF7318291.1"/>
    </source>
</evidence>
<protein>
    <submittedName>
        <fullName evidence="3">Uncharacterized protein</fullName>
    </submittedName>
</protein>
<dbReference type="Proteomes" id="UP000613580">
    <property type="component" value="Unassembled WGS sequence"/>
</dbReference>
<comment type="caution">
    <text evidence="3">The sequence shown here is derived from an EMBL/GenBank/DDBJ whole genome shotgun (WGS) entry which is preliminary data.</text>
</comment>
<dbReference type="Pfam" id="PF11807">
    <property type="entry name" value="UstYa"/>
    <property type="match status" value="1"/>
</dbReference>
<dbReference type="AlphaFoldDB" id="A0A8H6TJ78"/>
<dbReference type="OrthoDB" id="3687641at2759"/>
<dbReference type="EMBL" id="JACAZE010000004">
    <property type="protein sequence ID" value="KAF7318291.1"/>
    <property type="molecule type" value="Genomic_DNA"/>
</dbReference>
<accession>A0A8H6TJ78</accession>